<evidence type="ECO:0000313" key="2">
    <source>
        <dbReference type="EMBL" id="KAF4611929.1"/>
    </source>
</evidence>
<dbReference type="Proteomes" id="UP000521872">
    <property type="component" value="Unassembled WGS sequence"/>
</dbReference>
<protein>
    <submittedName>
        <fullName evidence="2">Uncharacterized protein</fullName>
    </submittedName>
</protein>
<feature type="compositionally biased region" description="Polar residues" evidence="1">
    <location>
        <begin position="1"/>
        <end position="11"/>
    </location>
</feature>
<dbReference type="EMBL" id="JAACJL010000057">
    <property type="protein sequence ID" value="KAF4611929.1"/>
    <property type="molecule type" value="Genomic_DNA"/>
</dbReference>
<name>A0A8H4QIW8_9AGAR</name>
<feature type="region of interest" description="Disordered" evidence="1">
    <location>
        <begin position="1"/>
        <end position="28"/>
    </location>
</feature>
<keyword evidence="3" id="KW-1185">Reference proteome</keyword>
<dbReference type="AlphaFoldDB" id="A0A8H4QIW8"/>
<sequence length="158" mass="17630">MEPNNDKSMSVATQPTAPTSPAPLPTATATPTARLITKAADRFRHPAVWGFPVDLVKLGKRYDNGPDAMTYMSKAGGEMRAVCGEIIGEPLNKSKRRWDLGYRVNRKSTENTEYLFAIVTSTGPDPRFVPDEEKIAELKAFFRKYGVTKEPGWYRSTM</sequence>
<evidence type="ECO:0000313" key="3">
    <source>
        <dbReference type="Proteomes" id="UP000521872"/>
    </source>
</evidence>
<proteinExistence type="predicted"/>
<organism evidence="2 3">
    <name type="scientific">Agrocybe pediades</name>
    <dbReference type="NCBI Taxonomy" id="84607"/>
    <lineage>
        <taxon>Eukaryota</taxon>
        <taxon>Fungi</taxon>
        <taxon>Dikarya</taxon>
        <taxon>Basidiomycota</taxon>
        <taxon>Agaricomycotina</taxon>
        <taxon>Agaricomycetes</taxon>
        <taxon>Agaricomycetidae</taxon>
        <taxon>Agaricales</taxon>
        <taxon>Agaricineae</taxon>
        <taxon>Strophariaceae</taxon>
        <taxon>Agrocybe</taxon>
    </lineage>
</organism>
<accession>A0A8H4QIW8</accession>
<evidence type="ECO:0000256" key="1">
    <source>
        <dbReference type="SAM" id="MobiDB-lite"/>
    </source>
</evidence>
<gene>
    <name evidence="2" type="ORF">D9613_004360</name>
</gene>
<comment type="caution">
    <text evidence="2">The sequence shown here is derived from an EMBL/GenBank/DDBJ whole genome shotgun (WGS) entry which is preliminary data.</text>
</comment>
<reference evidence="2 3" key="1">
    <citation type="submission" date="2019-12" db="EMBL/GenBank/DDBJ databases">
        <authorList>
            <person name="Floudas D."/>
            <person name="Bentzer J."/>
            <person name="Ahren D."/>
            <person name="Johansson T."/>
            <person name="Persson P."/>
            <person name="Tunlid A."/>
        </authorList>
    </citation>
    <scope>NUCLEOTIDE SEQUENCE [LARGE SCALE GENOMIC DNA]</scope>
    <source>
        <strain evidence="2 3">CBS 102.39</strain>
    </source>
</reference>